<dbReference type="PANTHER" id="PTHR43669:SF15">
    <property type="entry name" value="OXIDOREDUCTASE, SHORT-CHAIN DEHYDROGENASE_REDUCTASE FAMILY (AFU_ORTHOLOGUE AFUA_1G01330)"/>
    <property type="match status" value="1"/>
</dbReference>
<dbReference type="InterPro" id="IPR002347">
    <property type="entry name" value="SDR_fam"/>
</dbReference>
<protein>
    <recommendedName>
        <fullName evidence="6">Oxidoreductase</fullName>
    </recommendedName>
</protein>
<name>A0A0D2CS03_9EURO</name>
<dbReference type="InterPro" id="IPR020904">
    <property type="entry name" value="Sc_DH/Rdtase_CS"/>
</dbReference>
<dbReference type="Proteomes" id="UP000054342">
    <property type="component" value="Unassembled WGS sequence"/>
</dbReference>
<reference evidence="4 5" key="1">
    <citation type="submission" date="2015-01" db="EMBL/GenBank/DDBJ databases">
        <title>The Genome Sequence of Exophiala xenobiotica CBS118157.</title>
        <authorList>
            <consortium name="The Broad Institute Genomics Platform"/>
            <person name="Cuomo C."/>
            <person name="de Hoog S."/>
            <person name="Gorbushina A."/>
            <person name="Stielow B."/>
            <person name="Teixiera M."/>
            <person name="Abouelleil A."/>
            <person name="Chapman S.B."/>
            <person name="Priest M."/>
            <person name="Young S.K."/>
            <person name="Wortman J."/>
            <person name="Nusbaum C."/>
            <person name="Birren B."/>
        </authorList>
    </citation>
    <scope>NUCLEOTIDE SEQUENCE [LARGE SCALE GENOMIC DNA]</scope>
    <source>
        <strain evidence="4 5">CBS 118157</strain>
    </source>
</reference>
<organism evidence="4 5">
    <name type="scientific">Exophiala xenobiotica</name>
    <dbReference type="NCBI Taxonomy" id="348802"/>
    <lineage>
        <taxon>Eukaryota</taxon>
        <taxon>Fungi</taxon>
        <taxon>Dikarya</taxon>
        <taxon>Ascomycota</taxon>
        <taxon>Pezizomycotina</taxon>
        <taxon>Eurotiomycetes</taxon>
        <taxon>Chaetothyriomycetidae</taxon>
        <taxon>Chaetothyriales</taxon>
        <taxon>Herpotrichiellaceae</taxon>
        <taxon>Exophiala</taxon>
    </lineage>
</organism>
<dbReference type="SUPFAM" id="SSF51735">
    <property type="entry name" value="NAD(P)-binding Rossmann-fold domains"/>
    <property type="match status" value="1"/>
</dbReference>
<dbReference type="GeneID" id="25330325"/>
<dbReference type="RefSeq" id="XP_013313381.1">
    <property type="nucleotide sequence ID" value="XM_013457927.1"/>
</dbReference>
<keyword evidence="2" id="KW-0521">NADP</keyword>
<comment type="similarity">
    <text evidence="1">Belongs to the short-chain dehydrogenases/reductases (SDR) family.</text>
</comment>
<keyword evidence="3" id="KW-0560">Oxidoreductase</keyword>
<evidence type="ECO:0000256" key="1">
    <source>
        <dbReference type="ARBA" id="ARBA00006484"/>
    </source>
</evidence>
<dbReference type="AlphaFoldDB" id="A0A0D2CS03"/>
<gene>
    <name evidence="4" type="ORF">PV05_08417</name>
</gene>
<keyword evidence="5" id="KW-1185">Reference proteome</keyword>
<dbReference type="InterPro" id="IPR036291">
    <property type="entry name" value="NAD(P)-bd_dom_sf"/>
</dbReference>
<dbReference type="HOGENOM" id="CLU_010194_2_6_1"/>
<sequence length="260" mass="28533">MTTFPYRQVLMVGATAGIGAAMADRLILEGTKVIAVGRRQDRLDAFVQKHGAQKACAVRFDISDRQNIGKFVSEITKTYSELDCVFLNAGVQSVVNLREPEKVDLPAFHSEISTNFSAFVDLTVRFLPFLMSKKTETSLIYTGSNLAIVPAPSLPAYSASKAALNAFVLCLREQLRNSSVKVIELSPPPVQTELHDYMGGERGRALGMPIDKFTDAAYRGLASGRDQIIIGSIGPEETFHEIIDKRRTAFENLAKMMRGG</sequence>
<dbReference type="EMBL" id="KN847321">
    <property type="protein sequence ID" value="KIW52797.1"/>
    <property type="molecule type" value="Genomic_DNA"/>
</dbReference>
<dbReference type="PRINTS" id="PR00081">
    <property type="entry name" value="GDHRDH"/>
</dbReference>
<dbReference type="OrthoDB" id="37659at2759"/>
<evidence type="ECO:0000256" key="3">
    <source>
        <dbReference type="ARBA" id="ARBA00023002"/>
    </source>
</evidence>
<dbReference type="Pfam" id="PF00106">
    <property type="entry name" value="adh_short"/>
    <property type="match status" value="1"/>
</dbReference>
<dbReference type="STRING" id="348802.A0A0D2CS03"/>
<dbReference type="PROSITE" id="PS00061">
    <property type="entry name" value="ADH_SHORT"/>
    <property type="match status" value="1"/>
</dbReference>
<evidence type="ECO:0008006" key="6">
    <source>
        <dbReference type="Google" id="ProtNLM"/>
    </source>
</evidence>
<dbReference type="PANTHER" id="PTHR43669">
    <property type="entry name" value="5-KETO-D-GLUCONATE 5-REDUCTASE"/>
    <property type="match status" value="1"/>
</dbReference>
<dbReference type="Gene3D" id="3.40.50.720">
    <property type="entry name" value="NAD(P)-binding Rossmann-like Domain"/>
    <property type="match status" value="1"/>
</dbReference>
<evidence type="ECO:0000313" key="5">
    <source>
        <dbReference type="Proteomes" id="UP000054342"/>
    </source>
</evidence>
<evidence type="ECO:0000313" key="4">
    <source>
        <dbReference type="EMBL" id="KIW52797.1"/>
    </source>
</evidence>
<dbReference type="GO" id="GO:0016491">
    <property type="term" value="F:oxidoreductase activity"/>
    <property type="evidence" value="ECO:0007669"/>
    <property type="project" value="UniProtKB-KW"/>
</dbReference>
<proteinExistence type="inferred from homology"/>
<evidence type="ECO:0000256" key="2">
    <source>
        <dbReference type="ARBA" id="ARBA00022857"/>
    </source>
</evidence>
<accession>A0A0D2CS03</accession>